<proteinExistence type="predicted"/>
<evidence type="ECO:0000256" key="1">
    <source>
        <dbReference type="SAM" id="Phobius"/>
    </source>
</evidence>
<sequence>MRVGTYRRINGFDNKDNDMEQEKIRQESGRFFEQRDTFSTQMAGKWARYRLWLKQSLRRDPELDSSDVNNNPYQRGGICSYNAYLSGMLKAHLWGIWLTAVAVIVCYFGLGIADFRSHRFPGLPIMLLVAAFWSFHWALISFICLEKRLKAIGITQSKLRVGALALVGMTTAGIMIGWYIRFKRDGMAGNPLIDFAMSQYEAMGQIGAGMIYLGFAMLFILPCYRNSDALSDGVKEELGKVQGYPTPILLLFHLLLLFPAVAILA</sequence>
<protein>
    <submittedName>
        <fullName evidence="2">Uncharacterized protein</fullName>
    </submittedName>
</protein>
<dbReference type="AlphaFoldDB" id="A0ABD0B4D7"/>
<reference evidence="2 3" key="1">
    <citation type="submission" date="2021-07" db="EMBL/GenBank/DDBJ databases">
        <title>Draft genome sequence of carbapenem-resistant Aeromonas spp. in Japan.</title>
        <authorList>
            <person name="Maehana S."/>
            <person name="Suzuki M."/>
            <person name="Kitasato H."/>
        </authorList>
    </citation>
    <scope>NUCLEOTIDE SEQUENCE [LARGE SCALE GENOMIC DNA]</scope>
    <source>
        <strain evidence="2 3">KAM382</strain>
    </source>
</reference>
<keyword evidence="1" id="KW-0812">Transmembrane</keyword>
<evidence type="ECO:0000313" key="3">
    <source>
        <dbReference type="Proteomes" id="UP000737420"/>
    </source>
</evidence>
<feature type="transmembrane region" description="Helical" evidence="1">
    <location>
        <begin position="202"/>
        <end position="224"/>
    </location>
</feature>
<dbReference type="Proteomes" id="UP000737420">
    <property type="component" value="Unassembled WGS sequence"/>
</dbReference>
<organism evidence="2 3">
    <name type="scientific">Aeromonas caviae</name>
    <name type="common">Aeromonas punctata</name>
    <dbReference type="NCBI Taxonomy" id="648"/>
    <lineage>
        <taxon>Bacteria</taxon>
        <taxon>Pseudomonadati</taxon>
        <taxon>Pseudomonadota</taxon>
        <taxon>Gammaproteobacteria</taxon>
        <taxon>Aeromonadales</taxon>
        <taxon>Aeromonadaceae</taxon>
        <taxon>Aeromonas</taxon>
    </lineage>
</organism>
<comment type="caution">
    <text evidence="2">The sequence shown here is derived from an EMBL/GenBank/DDBJ whole genome shotgun (WGS) entry which is preliminary data.</text>
</comment>
<name>A0ABD0B4D7_AERCA</name>
<feature type="transmembrane region" description="Helical" evidence="1">
    <location>
        <begin position="161"/>
        <end position="182"/>
    </location>
</feature>
<gene>
    <name evidence="2" type="ORF">KAM382_09740</name>
</gene>
<keyword evidence="1" id="KW-0472">Membrane</keyword>
<feature type="transmembrane region" description="Helical" evidence="1">
    <location>
        <begin position="244"/>
        <end position="264"/>
    </location>
</feature>
<accession>A0ABD0B4D7</accession>
<feature type="transmembrane region" description="Helical" evidence="1">
    <location>
        <begin position="125"/>
        <end position="145"/>
    </location>
</feature>
<keyword evidence="1" id="KW-1133">Transmembrane helix</keyword>
<dbReference type="EMBL" id="BPOP01000006">
    <property type="protein sequence ID" value="GJB90913.1"/>
    <property type="molecule type" value="Genomic_DNA"/>
</dbReference>
<evidence type="ECO:0000313" key="2">
    <source>
        <dbReference type="EMBL" id="GJB90913.1"/>
    </source>
</evidence>
<feature type="transmembrane region" description="Helical" evidence="1">
    <location>
        <begin position="93"/>
        <end position="113"/>
    </location>
</feature>